<feature type="transmembrane region" description="Helical" evidence="1">
    <location>
        <begin position="6"/>
        <end position="26"/>
    </location>
</feature>
<keyword evidence="1" id="KW-0472">Membrane</keyword>
<accession>A0ABS6JJ65</accession>
<dbReference type="RefSeq" id="WP_217067585.1">
    <property type="nucleotide sequence ID" value="NZ_JAHQCS010000135.1"/>
</dbReference>
<evidence type="ECO:0000256" key="1">
    <source>
        <dbReference type="SAM" id="Phobius"/>
    </source>
</evidence>
<feature type="transmembrane region" description="Helical" evidence="1">
    <location>
        <begin position="59"/>
        <end position="83"/>
    </location>
</feature>
<reference evidence="2 3" key="1">
    <citation type="submission" date="2021-06" db="EMBL/GenBank/DDBJ databases">
        <title>Bacillus sp. RD4P76, an endophyte from a halophyte.</title>
        <authorList>
            <person name="Sun J.-Q."/>
        </authorList>
    </citation>
    <scope>NUCLEOTIDE SEQUENCE [LARGE SCALE GENOMIC DNA]</scope>
    <source>
        <strain evidence="2 3">CGMCC 1.15917</strain>
    </source>
</reference>
<dbReference type="Proteomes" id="UP000784880">
    <property type="component" value="Unassembled WGS sequence"/>
</dbReference>
<evidence type="ECO:0000313" key="3">
    <source>
        <dbReference type="Proteomes" id="UP000784880"/>
    </source>
</evidence>
<keyword evidence="3" id="KW-1185">Reference proteome</keyword>
<name>A0ABS6JJ65_9BACI</name>
<feature type="transmembrane region" description="Helical" evidence="1">
    <location>
        <begin position="33"/>
        <end position="53"/>
    </location>
</feature>
<dbReference type="EMBL" id="JAHQCS010000135">
    <property type="protein sequence ID" value="MBU9713430.1"/>
    <property type="molecule type" value="Genomic_DNA"/>
</dbReference>
<comment type="caution">
    <text evidence="2">The sequence shown here is derived from an EMBL/GenBank/DDBJ whole genome shotgun (WGS) entry which is preliminary data.</text>
</comment>
<evidence type="ECO:0000313" key="2">
    <source>
        <dbReference type="EMBL" id="MBU9713430.1"/>
    </source>
</evidence>
<proteinExistence type="predicted"/>
<protein>
    <submittedName>
        <fullName evidence="2">Uncharacterized protein</fullName>
    </submittedName>
</protein>
<organism evidence="2 3">
    <name type="scientific">Evansella tamaricis</name>
    <dbReference type="NCBI Taxonomy" id="2069301"/>
    <lineage>
        <taxon>Bacteria</taxon>
        <taxon>Bacillati</taxon>
        <taxon>Bacillota</taxon>
        <taxon>Bacilli</taxon>
        <taxon>Bacillales</taxon>
        <taxon>Bacillaceae</taxon>
        <taxon>Evansella</taxon>
    </lineage>
</organism>
<keyword evidence="1" id="KW-0812">Transmembrane</keyword>
<keyword evidence="1" id="KW-1133">Transmembrane helix</keyword>
<gene>
    <name evidence="2" type="ORF">KS419_17010</name>
</gene>
<sequence length="98" mass="11012">MPSMYFFGAILTIFYLLVAMFTNSITVNWWVKYLCPLGILLIGILLVPISLTVTTGASVFLAGLGITMIITSLVAIPIITLLFDKVHYRNKWNRMKVN</sequence>